<dbReference type="InterPro" id="IPR039421">
    <property type="entry name" value="Type_1_exporter"/>
</dbReference>
<reference evidence="3" key="1">
    <citation type="journal article" date="2021" name="PeerJ">
        <title>Extensive microbial diversity within the chicken gut microbiome revealed by metagenomics and culture.</title>
        <authorList>
            <person name="Gilroy R."/>
            <person name="Ravi A."/>
            <person name="Getino M."/>
            <person name="Pursley I."/>
            <person name="Horton D.L."/>
            <person name="Alikhan N.F."/>
            <person name="Baker D."/>
            <person name="Gharbi K."/>
            <person name="Hall N."/>
            <person name="Watson M."/>
            <person name="Adriaenssens E.M."/>
            <person name="Foster-Nyarko E."/>
            <person name="Jarju S."/>
            <person name="Secka A."/>
            <person name="Antonio M."/>
            <person name="Oren A."/>
            <person name="Chaudhuri R.R."/>
            <person name="La Ragione R."/>
            <person name="Hildebrand F."/>
            <person name="Pallen M.J."/>
        </authorList>
    </citation>
    <scope>NUCLEOTIDE SEQUENCE</scope>
    <source>
        <strain evidence="3">ChiHejej3B27-3195</strain>
    </source>
</reference>
<dbReference type="GO" id="GO:0005524">
    <property type="term" value="F:ATP binding"/>
    <property type="evidence" value="ECO:0007669"/>
    <property type="project" value="UniProtKB-KW"/>
</dbReference>
<feature type="region of interest" description="Disordered" evidence="1">
    <location>
        <begin position="25"/>
        <end position="52"/>
    </location>
</feature>
<dbReference type="InterPro" id="IPR017871">
    <property type="entry name" value="ABC_transporter-like_CS"/>
</dbReference>
<evidence type="ECO:0000259" key="2">
    <source>
        <dbReference type="PROSITE" id="PS50893"/>
    </source>
</evidence>
<dbReference type="InterPro" id="IPR003439">
    <property type="entry name" value="ABC_transporter-like_ATP-bd"/>
</dbReference>
<dbReference type="PANTHER" id="PTHR43394:SF1">
    <property type="entry name" value="ATP-BINDING CASSETTE SUB-FAMILY B MEMBER 10, MITOCHONDRIAL"/>
    <property type="match status" value="1"/>
</dbReference>
<dbReference type="GO" id="GO:0015421">
    <property type="term" value="F:ABC-type oligopeptide transporter activity"/>
    <property type="evidence" value="ECO:0007669"/>
    <property type="project" value="TreeGrafter"/>
</dbReference>
<accession>A0A9D2A912</accession>
<organism evidence="3 4">
    <name type="scientific">Candidatus Nesterenkonia stercoripullorum</name>
    <dbReference type="NCBI Taxonomy" id="2838701"/>
    <lineage>
        <taxon>Bacteria</taxon>
        <taxon>Bacillati</taxon>
        <taxon>Actinomycetota</taxon>
        <taxon>Actinomycetes</taxon>
        <taxon>Micrococcales</taxon>
        <taxon>Micrococcaceae</taxon>
        <taxon>Nesterenkonia</taxon>
    </lineage>
</organism>
<evidence type="ECO:0000313" key="3">
    <source>
        <dbReference type="EMBL" id="HIX01001.1"/>
    </source>
</evidence>
<feature type="domain" description="ABC transporter" evidence="2">
    <location>
        <begin position="6"/>
        <end position="250"/>
    </location>
</feature>
<comment type="caution">
    <text evidence="3">The sequence shown here is derived from an EMBL/GenBank/DDBJ whole genome shotgun (WGS) entry which is preliminary data.</text>
</comment>
<evidence type="ECO:0000313" key="4">
    <source>
        <dbReference type="Proteomes" id="UP000824151"/>
    </source>
</evidence>
<name>A0A9D2A912_9MICC</name>
<dbReference type="InterPro" id="IPR027417">
    <property type="entry name" value="P-loop_NTPase"/>
</dbReference>
<sequence>AIGFHLQTGAAAKTSASRVHSVLAESLAAERPATKTARETPSGDENASDSSPLIHVVPGELLGIVVEHSGVEDVLRRIEIPQEPEIHQEIHIEPHRPDLFAGTVHANLTLGRPDGDVGPALTAAGAREFIESRPAGVQEHVRDRGLSLSGGQRQRLTLARALHTDARALVLIEPTSAVDAVTEEAIAAGIRALRHGADGPQRTTVILTGSPVLLAASDRVLLMPADGPVTTGTHSELLAGDPTYREKVLR</sequence>
<keyword evidence="3" id="KW-0547">Nucleotide-binding</keyword>
<gene>
    <name evidence="3" type="ORF">H9871_12760</name>
</gene>
<dbReference type="SUPFAM" id="SSF52540">
    <property type="entry name" value="P-loop containing nucleoside triphosphate hydrolases"/>
    <property type="match status" value="1"/>
</dbReference>
<dbReference type="GO" id="GO:0016887">
    <property type="term" value="F:ATP hydrolysis activity"/>
    <property type="evidence" value="ECO:0007669"/>
    <property type="project" value="InterPro"/>
</dbReference>
<dbReference type="EMBL" id="DXGD01000476">
    <property type="protein sequence ID" value="HIX01001.1"/>
    <property type="molecule type" value="Genomic_DNA"/>
</dbReference>
<dbReference type="Proteomes" id="UP000824151">
    <property type="component" value="Unassembled WGS sequence"/>
</dbReference>
<dbReference type="PROSITE" id="PS50893">
    <property type="entry name" value="ABC_TRANSPORTER_2"/>
    <property type="match status" value="1"/>
</dbReference>
<dbReference type="Pfam" id="PF00005">
    <property type="entry name" value="ABC_tran"/>
    <property type="match status" value="1"/>
</dbReference>
<evidence type="ECO:0000256" key="1">
    <source>
        <dbReference type="SAM" id="MobiDB-lite"/>
    </source>
</evidence>
<proteinExistence type="predicted"/>
<dbReference type="PANTHER" id="PTHR43394">
    <property type="entry name" value="ATP-DEPENDENT PERMEASE MDL1, MITOCHONDRIAL"/>
    <property type="match status" value="1"/>
</dbReference>
<keyword evidence="3" id="KW-0067">ATP-binding</keyword>
<dbReference type="AlphaFoldDB" id="A0A9D2A912"/>
<reference evidence="3" key="2">
    <citation type="submission" date="2021-04" db="EMBL/GenBank/DDBJ databases">
        <authorList>
            <person name="Gilroy R."/>
        </authorList>
    </citation>
    <scope>NUCLEOTIDE SEQUENCE</scope>
    <source>
        <strain evidence="3">ChiHejej3B27-3195</strain>
    </source>
</reference>
<dbReference type="Gene3D" id="3.40.50.300">
    <property type="entry name" value="P-loop containing nucleotide triphosphate hydrolases"/>
    <property type="match status" value="1"/>
</dbReference>
<protein>
    <submittedName>
        <fullName evidence="3">ABC transporter ATP-binding protein/permease</fullName>
    </submittedName>
</protein>
<feature type="non-terminal residue" evidence="3">
    <location>
        <position position="1"/>
    </location>
</feature>
<dbReference type="PROSITE" id="PS00211">
    <property type="entry name" value="ABC_TRANSPORTER_1"/>
    <property type="match status" value="1"/>
</dbReference>